<proteinExistence type="inferred from homology"/>
<evidence type="ECO:0000256" key="3">
    <source>
        <dbReference type="RuleBase" id="RU000363"/>
    </source>
</evidence>
<evidence type="ECO:0000313" key="5">
    <source>
        <dbReference type="Proteomes" id="UP000631114"/>
    </source>
</evidence>
<comment type="similarity">
    <text evidence="1 3">Belongs to the short-chain dehydrogenases/reductases (SDR) family.</text>
</comment>
<dbReference type="GO" id="GO:0016491">
    <property type="term" value="F:oxidoreductase activity"/>
    <property type="evidence" value="ECO:0007669"/>
    <property type="project" value="UniProtKB-KW"/>
</dbReference>
<dbReference type="PRINTS" id="PR00081">
    <property type="entry name" value="GDHRDH"/>
</dbReference>
<dbReference type="InterPro" id="IPR036291">
    <property type="entry name" value="NAD(P)-bd_dom_sf"/>
</dbReference>
<protein>
    <submittedName>
        <fullName evidence="4">Uncharacterized protein</fullName>
    </submittedName>
</protein>
<organism evidence="4 5">
    <name type="scientific">Coptis chinensis</name>
    <dbReference type="NCBI Taxonomy" id="261450"/>
    <lineage>
        <taxon>Eukaryota</taxon>
        <taxon>Viridiplantae</taxon>
        <taxon>Streptophyta</taxon>
        <taxon>Embryophyta</taxon>
        <taxon>Tracheophyta</taxon>
        <taxon>Spermatophyta</taxon>
        <taxon>Magnoliopsida</taxon>
        <taxon>Ranunculales</taxon>
        <taxon>Ranunculaceae</taxon>
        <taxon>Coptidoideae</taxon>
        <taxon>Coptis</taxon>
    </lineage>
</organism>
<evidence type="ECO:0000256" key="2">
    <source>
        <dbReference type="ARBA" id="ARBA00023002"/>
    </source>
</evidence>
<dbReference type="SUPFAM" id="SSF51735">
    <property type="entry name" value="NAD(P)-binding Rossmann-fold domains"/>
    <property type="match status" value="1"/>
</dbReference>
<sequence length="340" mass="37992">MDWKTELMNIWELVRSWEILKETVFQKLITYYLPPTSSLLQFKDLSGLYVIVTGSTSGIGLHTAKEFAMAGAHVVMACRNVKAAKELASIWKEEAHNGRVLNIEVMELDLISFSSVRSFADQWKQREVPLHILINNAGLCNLEDGQKFTYGGIEQHIHVNHVATALLTLLLLPSLLRTPSSRIINVNSVGHHCGVVEPQYWNSKMEDKRFNCVRAYGSSKLAHIMFLKVLASKLSDQHKASIQCIAVHPGAVCTNLNGGTKQKLFFMFDADQGARSTIYCATSDSVAENLIKGFAYYSCSCKPGKLSPQAEDVDTCLEVWQKTMAILELKEDYLSEVLDS</sequence>
<dbReference type="PANTHER" id="PTHR24320">
    <property type="entry name" value="RETINOL DEHYDROGENASE"/>
    <property type="match status" value="1"/>
</dbReference>
<dbReference type="Proteomes" id="UP000631114">
    <property type="component" value="Unassembled WGS sequence"/>
</dbReference>
<evidence type="ECO:0000313" key="4">
    <source>
        <dbReference type="EMBL" id="KAF9588981.1"/>
    </source>
</evidence>
<keyword evidence="5" id="KW-1185">Reference proteome</keyword>
<dbReference type="OrthoDB" id="191139at2759"/>
<evidence type="ECO:0000256" key="1">
    <source>
        <dbReference type="ARBA" id="ARBA00006484"/>
    </source>
</evidence>
<gene>
    <name evidence="4" type="ORF">IFM89_017660</name>
</gene>
<comment type="caution">
    <text evidence="4">The sequence shown here is derived from an EMBL/GenBank/DDBJ whole genome shotgun (WGS) entry which is preliminary data.</text>
</comment>
<dbReference type="Gene3D" id="3.40.50.720">
    <property type="entry name" value="NAD(P)-binding Rossmann-like Domain"/>
    <property type="match status" value="1"/>
</dbReference>
<name>A0A835GY17_9MAGN</name>
<dbReference type="PRINTS" id="PR00080">
    <property type="entry name" value="SDRFAMILY"/>
</dbReference>
<keyword evidence="2" id="KW-0560">Oxidoreductase</keyword>
<dbReference type="Pfam" id="PF00106">
    <property type="entry name" value="adh_short"/>
    <property type="match status" value="1"/>
</dbReference>
<dbReference type="EMBL" id="JADFTS010000009">
    <property type="protein sequence ID" value="KAF9588981.1"/>
    <property type="molecule type" value="Genomic_DNA"/>
</dbReference>
<reference evidence="4 5" key="1">
    <citation type="submission" date="2020-10" db="EMBL/GenBank/DDBJ databases">
        <title>The Coptis chinensis genome and diversification of protoberbering-type alkaloids.</title>
        <authorList>
            <person name="Wang B."/>
            <person name="Shu S."/>
            <person name="Song C."/>
            <person name="Liu Y."/>
        </authorList>
    </citation>
    <scope>NUCLEOTIDE SEQUENCE [LARGE SCALE GENOMIC DNA]</scope>
    <source>
        <strain evidence="4">HL-2020</strain>
        <tissue evidence="4">Leaf</tissue>
    </source>
</reference>
<dbReference type="AlphaFoldDB" id="A0A835GY17"/>
<dbReference type="InterPro" id="IPR002347">
    <property type="entry name" value="SDR_fam"/>
</dbReference>
<dbReference type="PANTHER" id="PTHR24320:SF148">
    <property type="entry name" value="NAD(P)-BINDING ROSSMANN-FOLD SUPERFAMILY PROTEIN"/>
    <property type="match status" value="1"/>
</dbReference>
<accession>A0A835GY17</accession>